<feature type="region of interest" description="Disordered" evidence="1">
    <location>
        <begin position="1"/>
        <end position="34"/>
    </location>
</feature>
<dbReference type="GeneID" id="54464681"/>
<gene>
    <name evidence="3 5" type="ORF">BDZ99DRAFT_501173</name>
</gene>
<sequence length="262" mass="27634">MDTDQGRLSYDGLPHVPDSTLGHNPYSQPLQGQALRRPPGVYDLTYENRRQPQGQKARILDLQKPTLLILGGLLCILIIVGAVAGGMGAALAALNRKIADAQRSAVTAAFSTYRASATGTASSASSSTASGSTTAVPTASTTGTIIESSSLTIVRDCPSSNGSTTTISVSPEQRFVKHCSFLFDTHPSNAFGNYTTSFDACIGLCASYNVLTSPDAKKCNGVGWRWGSDPPWGAFWDVFWAGWVDGGFGEACGRIDYDYACG</sequence>
<evidence type="ECO:0000313" key="3">
    <source>
        <dbReference type="EMBL" id="KAF2806277.1"/>
    </source>
</evidence>
<keyword evidence="4" id="KW-1185">Reference proteome</keyword>
<reference evidence="3 5" key="1">
    <citation type="journal article" date="2020" name="Stud. Mycol.">
        <title>101 Dothideomycetes genomes: a test case for predicting lifestyles and emergence of pathogens.</title>
        <authorList>
            <person name="Haridas S."/>
            <person name="Albert R."/>
            <person name="Binder M."/>
            <person name="Bloem J."/>
            <person name="Labutti K."/>
            <person name="Salamov A."/>
            <person name="Andreopoulos B."/>
            <person name="Baker S."/>
            <person name="Barry K."/>
            <person name="Bills G."/>
            <person name="Bluhm B."/>
            <person name="Cannon C."/>
            <person name="Castanera R."/>
            <person name="Culley D."/>
            <person name="Daum C."/>
            <person name="Ezra D."/>
            <person name="Gonzalez J."/>
            <person name="Henrissat B."/>
            <person name="Kuo A."/>
            <person name="Liang C."/>
            <person name="Lipzen A."/>
            <person name="Lutzoni F."/>
            <person name="Magnuson J."/>
            <person name="Mondo S."/>
            <person name="Nolan M."/>
            <person name="Ohm R."/>
            <person name="Pangilinan J."/>
            <person name="Park H.-J."/>
            <person name="Ramirez L."/>
            <person name="Alfaro M."/>
            <person name="Sun H."/>
            <person name="Tritt A."/>
            <person name="Yoshinaga Y."/>
            <person name="Zwiers L.-H."/>
            <person name="Turgeon B."/>
            <person name="Goodwin S."/>
            <person name="Spatafora J."/>
            <person name="Crous P."/>
            <person name="Grigoriev I."/>
        </authorList>
    </citation>
    <scope>NUCLEOTIDE SEQUENCE</scope>
    <source>
        <strain evidence="3 5">CBS 304.34</strain>
    </source>
</reference>
<dbReference type="RefSeq" id="XP_033573241.1">
    <property type="nucleotide sequence ID" value="XM_033723788.1"/>
</dbReference>
<evidence type="ECO:0000256" key="2">
    <source>
        <dbReference type="SAM" id="Phobius"/>
    </source>
</evidence>
<name>A0A6A6YEK0_9PEZI</name>
<reference evidence="5" key="3">
    <citation type="submission" date="2025-04" db="UniProtKB">
        <authorList>
            <consortium name="RefSeq"/>
        </authorList>
    </citation>
    <scope>IDENTIFICATION</scope>
    <source>
        <strain evidence="5">CBS 304.34</strain>
    </source>
</reference>
<feature type="compositionally biased region" description="Polar residues" evidence="1">
    <location>
        <begin position="21"/>
        <end position="31"/>
    </location>
</feature>
<reference evidence="5" key="2">
    <citation type="submission" date="2020-04" db="EMBL/GenBank/DDBJ databases">
        <authorList>
            <consortium name="NCBI Genome Project"/>
        </authorList>
    </citation>
    <scope>NUCLEOTIDE SEQUENCE</scope>
    <source>
        <strain evidence="5">CBS 304.34</strain>
    </source>
</reference>
<dbReference type="AlphaFoldDB" id="A0A6A6YEK0"/>
<evidence type="ECO:0000313" key="4">
    <source>
        <dbReference type="Proteomes" id="UP000504636"/>
    </source>
</evidence>
<dbReference type="EMBL" id="MU003707">
    <property type="protein sequence ID" value="KAF2806277.1"/>
    <property type="molecule type" value="Genomic_DNA"/>
</dbReference>
<feature type="transmembrane region" description="Helical" evidence="2">
    <location>
        <begin position="67"/>
        <end position="94"/>
    </location>
</feature>
<keyword evidence="2" id="KW-1133">Transmembrane helix</keyword>
<organism evidence="3">
    <name type="scientific">Mytilinidion resinicola</name>
    <dbReference type="NCBI Taxonomy" id="574789"/>
    <lineage>
        <taxon>Eukaryota</taxon>
        <taxon>Fungi</taxon>
        <taxon>Dikarya</taxon>
        <taxon>Ascomycota</taxon>
        <taxon>Pezizomycotina</taxon>
        <taxon>Dothideomycetes</taxon>
        <taxon>Pleosporomycetidae</taxon>
        <taxon>Mytilinidiales</taxon>
        <taxon>Mytilinidiaceae</taxon>
        <taxon>Mytilinidion</taxon>
    </lineage>
</organism>
<dbReference type="Proteomes" id="UP000504636">
    <property type="component" value="Unplaced"/>
</dbReference>
<evidence type="ECO:0000313" key="5">
    <source>
        <dbReference type="RefSeq" id="XP_033573241.1"/>
    </source>
</evidence>
<dbReference type="OrthoDB" id="5424430at2759"/>
<keyword evidence="2" id="KW-0812">Transmembrane</keyword>
<keyword evidence="2" id="KW-0472">Membrane</keyword>
<proteinExistence type="predicted"/>
<evidence type="ECO:0000256" key="1">
    <source>
        <dbReference type="SAM" id="MobiDB-lite"/>
    </source>
</evidence>
<protein>
    <submittedName>
        <fullName evidence="3 5">Uncharacterized protein</fullName>
    </submittedName>
</protein>
<accession>A0A6A6YEK0</accession>